<keyword evidence="3" id="KW-1185">Reference proteome</keyword>
<proteinExistence type="predicted"/>
<evidence type="ECO:0000313" key="3">
    <source>
        <dbReference type="Proteomes" id="UP000838756"/>
    </source>
</evidence>
<dbReference type="OrthoDB" id="6930246at2759"/>
<name>A0A8S4QXU2_9NEOP</name>
<protein>
    <submittedName>
        <fullName evidence="2">Jg294 protein</fullName>
    </submittedName>
</protein>
<evidence type="ECO:0000313" key="2">
    <source>
        <dbReference type="EMBL" id="CAH2221708.1"/>
    </source>
</evidence>
<feature type="region of interest" description="Disordered" evidence="1">
    <location>
        <begin position="1"/>
        <end position="71"/>
    </location>
</feature>
<dbReference type="AlphaFoldDB" id="A0A8S4QXU2"/>
<comment type="caution">
    <text evidence="2">The sequence shown here is derived from an EMBL/GenBank/DDBJ whole genome shotgun (WGS) entry which is preliminary data.</text>
</comment>
<sequence length="151" mass="17063">MAAEADGFEEQNSAAEPLITEKENINEEENVGNELNDGENDNLSKPDPPNESDISQDDSEAESTEKGLNWPMHERCVHGEINEIWVPFDKSEVYSRLAEPYELPYELPPFGDYIFCEWSEVEHLLMTAIEFAEEEYNGDRSSCPSPTGMGL</sequence>
<accession>A0A8S4QXU2</accession>
<gene>
    <name evidence="2" type="primary">jg294</name>
    <name evidence="2" type="ORF">PAEG_LOCUS6718</name>
</gene>
<dbReference type="Proteomes" id="UP000838756">
    <property type="component" value="Unassembled WGS sequence"/>
</dbReference>
<reference evidence="2" key="1">
    <citation type="submission" date="2022-03" db="EMBL/GenBank/DDBJ databases">
        <authorList>
            <person name="Lindestad O."/>
        </authorList>
    </citation>
    <scope>NUCLEOTIDE SEQUENCE</scope>
</reference>
<organism evidence="2 3">
    <name type="scientific">Pararge aegeria aegeria</name>
    <dbReference type="NCBI Taxonomy" id="348720"/>
    <lineage>
        <taxon>Eukaryota</taxon>
        <taxon>Metazoa</taxon>
        <taxon>Ecdysozoa</taxon>
        <taxon>Arthropoda</taxon>
        <taxon>Hexapoda</taxon>
        <taxon>Insecta</taxon>
        <taxon>Pterygota</taxon>
        <taxon>Neoptera</taxon>
        <taxon>Endopterygota</taxon>
        <taxon>Lepidoptera</taxon>
        <taxon>Glossata</taxon>
        <taxon>Ditrysia</taxon>
        <taxon>Papilionoidea</taxon>
        <taxon>Nymphalidae</taxon>
        <taxon>Satyrinae</taxon>
        <taxon>Satyrini</taxon>
        <taxon>Parargina</taxon>
        <taxon>Pararge</taxon>
    </lineage>
</organism>
<feature type="compositionally biased region" description="Acidic residues" evidence="1">
    <location>
        <begin position="26"/>
        <end position="40"/>
    </location>
</feature>
<evidence type="ECO:0000256" key="1">
    <source>
        <dbReference type="SAM" id="MobiDB-lite"/>
    </source>
</evidence>
<dbReference type="EMBL" id="CAKXAJ010020379">
    <property type="protein sequence ID" value="CAH2221708.1"/>
    <property type="molecule type" value="Genomic_DNA"/>
</dbReference>